<evidence type="ECO:0000256" key="2">
    <source>
        <dbReference type="ARBA" id="ARBA00022741"/>
    </source>
</evidence>
<dbReference type="InterPro" id="IPR027417">
    <property type="entry name" value="P-loop_NTPase"/>
</dbReference>
<dbReference type="Gene3D" id="3.40.50.300">
    <property type="entry name" value="P-loop containing nucleotide triphosphate hydrolases"/>
    <property type="match status" value="1"/>
</dbReference>
<reference evidence="5 6" key="1">
    <citation type="submission" date="2023-07" db="EMBL/GenBank/DDBJ databases">
        <title>Genomic Encyclopedia of Type Strains, Phase IV (KMG-IV): sequencing the most valuable type-strain genomes for metagenomic binning, comparative biology and taxonomic classification.</title>
        <authorList>
            <person name="Goeker M."/>
        </authorList>
    </citation>
    <scope>NUCLEOTIDE SEQUENCE [LARGE SCALE GENOMIC DNA]</scope>
    <source>
        <strain evidence="5 6">DSM 16980</strain>
    </source>
</reference>
<dbReference type="InterPro" id="IPR050166">
    <property type="entry name" value="ABC_transporter_ATP-bind"/>
</dbReference>
<keyword evidence="1" id="KW-0813">Transport</keyword>
<evidence type="ECO:0000259" key="4">
    <source>
        <dbReference type="PROSITE" id="PS50893"/>
    </source>
</evidence>
<evidence type="ECO:0000256" key="1">
    <source>
        <dbReference type="ARBA" id="ARBA00022448"/>
    </source>
</evidence>
<evidence type="ECO:0000313" key="6">
    <source>
        <dbReference type="Proteomes" id="UP001239167"/>
    </source>
</evidence>
<feature type="domain" description="ABC transporter" evidence="4">
    <location>
        <begin position="7"/>
        <end position="237"/>
    </location>
</feature>
<accession>A0ABT9YAV9</accession>
<keyword evidence="2" id="KW-0547">Nucleotide-binding</keyword>
<dbReference type="PANTHER" id="PTHR42788">
    <property type="entry name" value="TAURINE IMPORT ATP-BINDING PROTEIN-RELATED"/>
    <property type="match status" value="1"/>
</dbReference>
<dbReference type="RefSeq" id="WP_307224987.1">
    <property type="nucleotide sequence ID" value="NZ_CP116940.1"/>
</dbReference>
<dbReference type="CDD" id="cd03293">
    <property type="entry name" value="ABC_NrtD_SsuB_transporters"/>
    <property type="match status" value="1"/>
</dbReference>
<dbReference type="SUPFAM" id="SSF52540">
    <property type="entry name" value="P-loop containing nucleoside triphosphate hydrolases"/>
    <property type="match status" value="1"/>
</dbReference>
<keyword evidence="6" id="KW-1185">Reference proteome</keyword>
<organism evidence="5 6">
    <name type="scientific">Pectinatus haikarae</name>
    <dbReference type="NCBI Taxonomy" id="349096"/>
    <lineage>
        <taxon>Bacteria</taxon>
        <taxon>Bacillati</taxon>
        <taxon>Bacillota</taxon>
        <taxon>Negativicutes</taxon>
        <taxon>Selenomonadales</taxon>
        <taxon>Selenomonadaceae</taxon>
        <taxon>Pectinatus</taxon>
    </lineage>
</organism>
<dbReference type="Proteomes" id="UP001239167">
    <property type="component" value="Unassembled WGS sequence"/>
</dbReference>
<dbReference type="SMART" id="SM00382">
    <property type="entry name" value="AAA"/>
    <property type="match status" value="1"/>
</dbReference>
<dbReference type="EMBL" id="JAUSUE010000019">
    <property type="protein sequence ID" value="MDQ0204676.1"/>
    <property type="molecule type" value="Genomic_DNA"/>
</dbReference>
<comment type="caution">
    <text evidence="5">The sequence shown here is derived from an EMBL/GenBank/DDBJ whole genome shotgun (WGS) entry which is preliminary data.</text>
</comment>
<dbReference type="InterPro" id="IPR003439">
    <property type="entry name" value="ABC_transporter-like_ATP-bd"/>
</dbReference>
<proteinExistence type="predicted"/>
<name>A0ABT9YAV9_9FIRM</name>
<evidence type="ECO:0000313" key="5">
    <source>
        <dbReference type="EMBL" id="MDQ0204676.1"/>
    </source>
</evidence>
<keyword evidence="3 5" id="KW-0067">ATP-binding</keyword>
<dbReference type="PROSITE" id="PS50893">
    <property type="entry name" value="ABC_TRANSPORTER_2"/>
    <property type="match status" value="1"/>
</dbReference>
<keyword evidence="5" id="KW-0378">Hydrolase</keyword>
<sequence length="259" mass="29295">MKNLEKLSLLNISKSFFIKDKKIDVLNDVNLDVSPGEFVSIIGPSGCGKSTLLKLIIGLSSQTAGSILLGGHELQYSTHDIGIVFQEARLFPWLSVYKNITFGLENKQLSEDDKNDVQKHIKLVGLESFADAYPSQLSGGMQQRVSIARALISHPKVLLLDEPFGALDAITRIHMQQEITRIWQTEKSTILLVTHDIDEAIFLSDRVIVMSNRPATIKKIIPVELPRPRDRNGYDFLLLRKKIYKEFFDEIEIPFSFNI</sequence>
<gene>
    <name evidence="5" type="ORF">J2S01_002408</name>
</gene>
<dbReference type="InterPro" id="IPR017871">
    <property type="entry name" value="ABC_transporter-like_CS"/>
</dbReference>
<dbReference type="Pfam" id="PF00005">
    <property type="entry name" value="ABC_tran"/>
    <property type="match status" value="1"/>
</dbReference>
<evidence type="ECO:0000256" key="3">
    <source>
        <dbReference type="ARBA" id="ARBA00022840"/>
    </source>
</evidence>
<dbReference type="EC" id="3.6.3.-" evidence="5"/>
<dbReference type="PROSITE" id="PS00211">
    <property type="entry name" value="ABC_TRANSPORTER_1"/>
    <property type="match status" value="1"/>
</dbReference>
<dbReference type="GO" id="GO:0016787">
    <property type="term" value="F:hydrolase activity"/>
    <property type="evidence" value="ECO:0007669"/>
    <property type="project" value="UniProtKB-KW"/>
</dbReference>
<protein>
    <submittedName>
        <fullName evidence="5">Sulfonate transport system ATP-binding protein</fullName>
        <ecNumber evidence="5">3.6.3.-</ecNumber>
    </submittedName>
</protein>
<dbReference type="GO" id="GO:0005524">
    <property type="term" value="F:ATP binding"/>
    <property type="evidence" value="ECO:0007669"/>
    <property type="project" value="UniProtKB-KW"/>
</dbReference>
<dbReference type="PANTHER" id="PTHR42788:SF13">
    <property type="entry name" value="ALIPHATIC SULFONATES IMPORT ATP-BINDING PROTEIN SSUB"/>
    <property type="match status" value="1"/>
</dbReference>
<dbReference type="InterPro" id="IPR003593">
    <property type="entry name" value="AAA+_ATPase"/>
</dbReference>